<evidence type="ECO:0000313" key="1">
    <source>
        <dbReference type="EMBL" id="KRY25801.1"/>
    </source>
</evidence>
<organism evidence="1 2">
    <name type="scientific">Trichinella spiralis</name>
    <name type="common">Trichina worm</name>
    <dbReference type="NCBI Taxonomy" id="6334"/>
    <lineage>
        <taxon>Eukaryota</taxon>
        <taxon>Metazoa</taxon>
        <taxon>Ecdysozoa</taxon>
        <taxon>Nematoda</taxon>
        <taxon>Enoplea</taxon>
        <taxon>Dorylaimia</taxon>
        <taxon>Trichinellida</taxon>
        <taxon>Trichinellidae</taxon>
        <taxon>Trichinella</taxon>
    </lineage>
</organism>
<protein>
    <submittedName>
        <fullName evidence="1">Uncharacterized protein</fullName>
    </submittedName>
</protein>
<reference evidence="1 2" key="1">
    <citation type="submission" date="2015-01" db="EMBL/GenBank/DDBJ databases">
        <title>Evolution of Trichinella species and genotypes.</title>
        <authorList>
            <person name="Korhonen P.K."/>
            <person name="Edoardo P."/>
            <person name="Giuseppe L.R."/>
            <person name="Gasser R.B."/>
        </authorList>
    </citation>
    <scope>NUCLEOTIDE SEQUENCE [LARGE SCALE GENOMIC DNA]</scope>
    <source>
        <strain evidence="1">ISS3</strain>
    </source>
</reference>
<dbReference type="EMBL" id="JYDH01000720">
    <property type="protein sequence ID" value="KRY25801.1"/>
    <property type="molecule type" value="Genomic_DNA"/>
</dbReference>
<accession>A0A0V1AMS4</accession>
<name>A0A0V1AMS4_TRISP</name>
<evidence type="ECO:0000313" key="2">
    <source>
        <dbReference type="Proteomes" id="UP000054776"/>
    </source>
</evidence>
<keyword evidence="2" id="KW-1185">Reference proteome</keyword>
<sequence>LRKPKMMGWEYKCSFRPKVGDCEFWPGHVGAPPRKLREVHHESRLCGIVRILVNKKNPACNTSRGPRNPDVVFSMFGAGSPVLEKIDDMGEAVVGTGFTVPELEPPAGRYRPLTLGSSRAWWNVVEFHCMA</sequence>
<gene>
    <name evidence="1" type="ORF">T01_2150</name>
</gene>
<feature type="non-terminal residue" evidence="1">
    <location>
        <position position="1"/>
    </location>
</feature>
<dbReference type="InParanoid" id="A0A0V1AMS4"/>
<dbReference type="AlphaFoldDB" id="A0A0V1AMS4"/>
<comment type="caution">
    <text evidence="1">The sequence shown here is derived from an EMBL/GenBank/DDBJ whole genome shotgun (WGS) entry which is preliminary data.</text>
</comment>
<proteinExistence type="predicted"/>
<feature type="non-terminal residue" evidence="1">
    <location>
        <position position="131"/>
    </location>
</feature>
<dbReference type="Proteomes" id="UP000054776">
    <property type="component" value="Unassembled WGS sequence"/>
</dbReference>